<gene>
    <name evidence="3" type="ORF">mPipKuh1_012595</name>
</gene>
<keyword evidence="4" id="KW-1185">Reference proteome</keyword>
<comment type="caution">
    <text evidence="3">The sequence shown here is derived from an EMBL/GenBank/DDBJ whole genome shotgun (WGS) entry which is preliminary data.</text>
</comment>
<reference evidence="3 4" key="1">
    <citation type="journal article" date="2020" name="Nature">
        <title>Six reference-quality genomes reveal evolution of bat adaptations.</title>
        <authorList>
            <person name="Jebb D."/>
            <person name="Huang Z."/>
            <person name="Pippel M."/>
            <person name="Hughes G.M."/>
            <person name="Lavrichenko K."/>
            <person name="Devanna P."/>
            <person name="Winkler S."/>
            <person name="Jermiin L.S."/>
            <person name="Skirmuntt E.C."/>
            <person name="Katzourakis A."/>
            <person name="Burkitt-Gray L."/>
            <person name="Ray D.A."/>
            <person name="Sullivan K.A.M."/>
            <person name="Roscito J.G."/>
            <person name="Kirilenko B.M."/>
            <person name="Davalos L.M."/>
            <person name="Corthals A.P."/>
            <person name="Power M.L."/>
            <person name="Jones G."/>
            <person name="Ransome R.D."/>
            <person name="Dechmann D.K.N."/>
            <person name="Locatelli A.G."/>
            <person name="Puechmaille S.J."/>
            <person name="Fedrigo O."/>
            <person name="Jarvis E.D."/>
            <person name="Hiller M."/>
            <person name="Vernes S.C."/>
            <person name="Myers E.W."/>
            <person name="Teeling E.C."/>
        </authorList>
    </citation>
    <scope>NUCLEOTIDE SEQUENCE [LARGE SCALE GENOMIC DNA]</scope>
    <source>
        <strain evidence="3">MPipKuh1</strain>
        <tissue evidence="3">Flight muscle</tissue>
    </source>
</reference>
<name>A0A7J7Y9T5_PIPKU</name>
<evidence type="ECO:0000256" key="2">
    <source>
        <dbReference type="SAM" id="Phobius"/>
    </source>
</evidence>
<evidence type="ECO:0000256" key="1">
    <source>
        <dbReference type="SAM" id="MobiDB-lite"/>
    </source>
</evidence>
<keyword evidence="2" id="KW-0812">Transmembrane</keyword>
<dbReference type="EMBL" id="JACAGB010000006">
    <property type="protein sequence ID" value="KAF6358723.1"/>
    <property type="molecule type" value="Genomic_DNA"/>
</dbReference>
<feature type="compositionally biased region" description="Polar residues" evidence="1">
    <location>
        <begin position="193"/>
        <end position="204"/>
    </location>
</feature>
<dbReference type="Proteomes" id="UP000558488">
    <property type="component" value="Unassembled WGS sequence"/>
</dbReference>
<dbReference type="GO" id="GO:0043005">
    <property type="term" value="C:neuron projection"/>
    <property type="evidence" value="ECO:0007669"/>
    <property type="project" value="TreeGrafter"/>
</dbReference>
<feature type="transmembrane region" description="Helical" evidence="2">
    <location>
        <begin position="63"/>
        <end position="86"/>
    </location>
</feature>
<accession>A0A7J7Y9T5</accession>
<feature type="transmembrane region" description="Helical" evidence="2">
    <location>
        <begin position="116"/>
        <end position="136"/>
    </location>
</feature>
<evidence type="ECO:0000313" key="4">
    <source>
        <dbReference type="Proteomes" id="UP000558488"/>
    </source>
</evidence>
<dbReference type="PANTHER" id="PTHR14796">
    <property type="entry name" value="NEURENSIN 1-RELATED"/>
    <property type="match status" value="1"/>
</dbReference>
<dbReference type="GO" id="GO:0030133">
    <property type="term" value="C:transport vesicle"/>
    <property type="evidence" value="ECO:0007669"/>
    <property type="project" value="InterPro"/>
</dbReference>
<protein>
    <submittedName>
        <fullName evidence="3">Neurensin 2</fullName>
    </submittedName>
</protein>
<dbReference type="GO" id="GO:0007399">
    <property type="term" value="P:nervous system development"/>
    <property type="evidence" value="ECO:0007669"/>
    <property type="project" value="TreeGrafter"/>
</dbReference>
<proteinExistence type="predicted"/>
<sequence length="204" mass="22016">MPSRGRPCGCGPGPSVEGGRWYGVRSYLHLFSEDCAGAALRDDPGGPSILCPRRLWPSVCWKFCLFLGILLLIMGVAALATGYTVAPKLEGFGEGELQVLDQWAADYNRALGTCRLAGTVLCTAAALLLAICLFSAMTGWLSQHTEAEPLETEADSHAEVSVDESEQQQLSPIFCDADGHPWFSPPTRAFRQPSVQATQPKWSS</sequence>
<dbReference type="AlphaFoldDB" id="A0A7J7Y9T5"/>
<dbReference type="GO" id="GO:0043025">
    <property type="term" value="C:neuronal cell body"/>
    <property type="evidence" value="ECO:0007669"/>
    <property type="project" value="TreeGrafter"/>
</dbReference>
<dbReference type="Pfam" id="PF14927">
    <property type="entry name" value="Neurensin"/>
    <property type="match status" value="1"/>
</dbReference>
<organism evidence="3 4">
    <name type="scientific">Pipistrellus kuhlii</name>
    <name type="common">Kuhl's pipistrelle</name>
    <dbReference type="NCBI Taxonomy" id="59472"/>
    <lineage>
        <taxon>Eukaryota</taxon>
        <taxon>Metazoa</taxon>
        <taxon>Chordata</taxon>
        <taxon>Craniata</taxon>
        <taxon>Vertebrata</taxon>
        <taxon>Euteleostomi</taxon>
        <taxon>Mammalia</taxon>
        <taxon>Eutheria</taxon>
        <taxon>Laurasiatheria</taxon>
        <taxon>Chiroptera</taxon>
        <taxon>Yangochiroptera</taxon>
        <taxon>Vespertilionidae</taxon>
        <taxon>Pipistrellus</taxon>
    </lineage>
</organism>
<keyword evidence="2" id="KW-0472">Membrane</keyword>
<feature type="region of interest" description="Disordered" evidence="1">
    <location>
        <begin position="175"/>
        <end position="204"/>
    </location>
</feature>
<dbReference type="InterPro" id="IPR024883">
    <property type="entry name" value="Neurensin"/>
</dbReference>
<dbReference type="OrthoDB" id="5979667at2759"/>
<keyword evidence="2" id="KW-1133">Transmembrane helix</keyword>
<evidence type="ECO:0000313" key="3">
    <source>
        <dbReference type="EMBL" id="KAF6358723.1"/>
    </source>
</evidence>
<dbReference type="PANTHER" id="PTHR14796:SF5">
    <property type="entry name" value="NEURENSIN-2"/>
    <property type="match status" value="1"/>
</dbReference>